<accession>A0A1C3EG79</accession>
<evidence type="ECO:0000313" key="3">
    <source>
        <dbReference type="Proteomes" id="UP000094936"/>
    </source>
</evidence>
<protein>
    <submittedName>
        <fullName evidence="2">Uncharacterized protein</fullName>
    </submittedName>
</protein>
<dbReference type="STRING" id="1080227.A8L45_13805"/>
<feature type="transmembrane region" description="Helical" evidence="1">
    <location>
        <begin position="55"/>
        <end position="74"/>
    </location>
</feature>
<gene>
    <name evidence="2" type="ORF">A8L45_13805</name>
</gene>
<sequence length="102" mass="11710">MKSVESRSMVSTHHQHQIVRDLKRQPFWLTLIIIVTGIVSAIATCYIFDIDMIPFLLIVMSGLLVGLGIEKIVTRQIRQWSLSMLNKQEEVVLSTQKSETRN</sequence>
<organism evidence="2 3">
    <name type="scientific">Veronia pacifica</name>
    <dbReference type="NCBI Taxonomy" id="1080227"/>
    <lineage>
        <taxon>Bacteria</taxon>
        <taxon>Pseudomonadati</taxon>
        <taxon>Pseudomonadota</taxon>
        <taxon>Gammaproteobacteria</taxon>
        <taxon>Vibrionales</taxon>
        <taxon>Vibrionaceae</taxon>
        <taxon>Veronia</taxon>
    </lineage>
</organism>
<dbReference type="EMBL" id="LYBM01000025">
    <property type="protein sequence ID" value="ODA32262.1"/>
    <property type="molecule type" value="Genomic_DNA"/>
</dbReference>
<feature type="transmembrane region" description="Helical" evidence="1">
    <location>
        <begin position="27"/>
        <end position="49"/>
    </location>
</feature>
<evidence type="ECO:0000313" key="2">
    <source>
        <dbReference type="EMBL" id="ODA32262.1"/>
    </source>
</evidence>
<evidence type="ECO:0000256" key="1">
    <source>
        <dbReference type="SAM" id="Phobius"/>
    </source>
</evidence>
<keyword evidence="1" id="KW-0812">Transmembrane</keyword>
<keyword evidence="1" id="KW-1133">Transmembrane helix</keyword>
<comment type="caution">
    <text evidence="2">The sequence shown here is derived from an EMBL/GenBank/DDBJ whole genome shotgun (WGS) entry which is preliminary data.</text>
</comment>
<dbReference type="RefSeq" id="WP_068903250.1">
    <property type="nucleotide sequence ID" value="NZ_JBHUIF010000016.1"/>
</dbReference>
<name>A0A1C3EG79_9GAMM</name>
<dbReference type="AlphaFoldDB" id="A0A1C3EG79"/>
<dbReference type="Proteomes" id="UP000094936">
    <property type="component" value="Unassembled WGS sequence"/>
</dbReference>
<reference evidence="2 3" key="1">
    <citation type="submission" date="2016-05" db="EMBL/GenBank/DDBJ databases">
        <title>Genomic Taxonomy of the Vibrionaceae.</title>
        <authorList>
            <person name="Gomez-Gil B."/>
            <person name="Enciso-Ibarra J."/>
        </authorList>
    </citation>
    <scope>NUCLEOTIDE SEQUENCE [LARGE SCALE GENOMIC DNA]</scope>
    <source>
        <strain evidence="2 3">CAIM 1920</strain>
    </source>
</reference>
<keyword evidence="1" id="KW-0472">Membrane</keyword>
<proteinExistence type="predicted"/>
<keyword evidence="3" id="KW-1185">Reference proteome</keyword>